<keyword evidence="3" id="KW-1185">Reference proteome</keyword>
<gene>
    <name evidence="2" type="ORF">E2C06_22695</name>
</gene>
<evidence type="ECO:0000313" key="3">
    <source>
        <dbReference type="Proteomes" id="UP000295096"/>
    </source>
</evidence>
<dbReference type="OrthoDB" id="9798604at2"/>
<accession>A0A4R5QB99</accession>
<dbReference type="Pfam" id="PF06439">
    <property type="entry name" value="3keto-disac_hyd"/>
    <property type="match status" value="1"/>
</dbReference>
<dbReference type="AlphaFoldDB" id="A0A4R5QB99"/>
<reference evidence="2 3" key="1">
    <citation type="journal article" date="2016" name="J. Microbiol.">
        <title>Dankookia rubra gen. nov., sp. nov., an alphaproteobacterium isolated from sediment of a shallow stream.</title>
        <authorList>
            <person name="Kim W.H."/>
            <person name="Kim D.H."/>
            <person name="Kang K."/>
            <person name="Ahn T.Y."/>
        </authorList>
    </citation>
    <scope>NUCLEOTIDE SEQUENCE [LARGE SCALE GENOMIC DNA]</scope>
    <source>
        <strain evidence="2 3">JCM30602</strain>
    </source>
</reference>
<dbReference type="Proteomes" id="UP000295096">
    <property type="component" value="Unassembled WGS sequence"/>
</dbReference>
<protein>
    <submittedName>
        <fullName evidence="2">DUF1080 domain-containing protein</fullName>
    </submittedName>
</protein>
<dbReference type="Gene3D" id="2.60.120.560">
    <property type="entry name" value="Exo-inulinase, domain 1"/>
    <property type="match status" value="1"/>
</dbReference>
<dbReference type="InterPro" id="IPR010496">
    <property type="entry name" value="AL/BT2_dom"/>
</dbReference>
<sequence>MSLWAGAAGLGGWRRALAQSSGWTALFNGRDFTGWDKLGGANWRVEDGALVADRGNGFLVTQAPYADFALRVEFWADTATNSGIFIRATDPANPTSTNGYEVNIWDERPEPRYGTGAIVDVAAVDPMPKAGGKWNVLEITAKGDSFTVVLNGQKTADGARDAKHPTGRIALQHGAGLKDDKGVVNDRGVVRFRKVEIRPL</sequence>
<proteinExistence type="predicted"/>
<evidence type="ECO:0000259" key="1">
    <source>
        <dbReference type="Pfam" id="PF06439"/>
    </source>
</evidence>
<comment type="caution">
    <text evidence="2">The sequence shown here is derived from an EMBL/GenBank/DDBJ whole genome shotgun (WGS) entry which is preliminary data.</text>
</comment>
<name>A0A4R5QB99_9PROT</name>
<evidence type="ECO:0000313" key="2">
    <source>
        <dbReference type="EMBL" id="TDH60344.1"/>
    </source>
</evidence>
<feature type="domain" description="3-keto-alpha-glucoside-1,2-lyase/3-keto-2-hydroxy-glucal hydratase" evidence="1">
    <location>
        <begin position="22"/>
        <end position="198"/>
    </location>
</feature>
<organism evidence="2 3">
    <name type="scientific">Dankookia rubra</name>
    <dbReference type="NCBI Taxonomy" id="1442381"/>
    <lineage>
        <taxon>Bacteria</taxon>
        <taxon>Pseudomonadati</taxon>
        <taxon>Pseudomonadota</taxon>
        <taxon>Alphaproteobacteria</taxon>
        <taxon>Acetobacterales</taxon>
        <taxon>Roseomonadaceae</taxon>
        <taxon>Dankookia</taxon>
    </lineage>
</organism>
<dbReference type="GO" id="GO:0016787">
    <property type="term" value="F:hydrolase activity"/>
    <property type="evidence" value="ECO:0007669"/>
    <property type="project" value="InterPro"/>
</dbReference>
<dbReference type="EMBL" id="SMSJ01000040">
    <property type="protein sequence ID" value="TDH60344.1"/>
    <property type="molecule type" value="Genomic_DNA"/>
</dbReference>